<reference evidence="4" key="1">
    <citation type="journal article" date="2019" name="Int. J. Syst. Evol. Microbiol.">
        <title>The Global Catalogue of Microorganisms (GCM) 10K type strain sequencing project: providing services to taxonomists for standard genome sequencing and annotation.</title>
        <authorList>
            <consortium name="The Broad Institute Genomics Platform"/>
            <consortium name="The Broad Institute Genome Sequencing Center for Infectious Disease"/>
            <person name="Wu L."/>
            <person name="Ma J."/>
        </authorList>
    </citation>
    <scope>NUCLEOTIDE SEQUENCE [LARGE SCALE GENOMIC DNA]</scope>
    <source>
        <strain evidence="4">KLKA75</strain>
    </source>
</reference>
<feature type="domain" description="ATPase AAA-3" evidence="1">
    <location>
        <begin position="50"/>
        <end position="180"/>
    </location>
</feature>
<sequence length="329" mass="35054">MTGGQVRDAEALAGRFSQMFGALASNVERVIRGKREKVELALVCLLSEGHLLVEDVPGVGKTTLARAISASVEAKWTRIQFTPDLLPSDITGVSIFNQGANAFEFHPGPIFANLVVADEINRGSPKTQSALLEVMEERRVTVEGTPHPVPRPFMVMATQNPVDMDGTYPLPEAQLDRFLMRISMGYPDHRSEVAVLAGAPSGAAIDRLPVVVGVGDVARMVDFAQRLHVAPPLLDYVVRLVASTREHADLRLGASPRASLALLRAARVRAAAAGRAYLVPEDVKSLAVPVLAHRLIVTPEAELRGRSGADVVGEALANVPTPQAAPAGV</sequence>
<protein>
    <submittedName>
        <fullName evidence="3">AAA family ATPase</fullName>
    </submittedName>
</protein>
<comment type="caution">
    <text evidence="3">The sequence shown here is derived from an EMBL/GenBank/DDBJ whole genome shotgun (WGS) entry which is preliminary data.</text>
</comment>
<gene>
    <name evidence="3" type="ORF">ACFPCY_20890</name>
</gene>
<dbReference type="PANTHER" id="PTHR42759:SF5">
    <property type="entry name" value="METHANOL DEHYDROGENASE REGULATOR"/>
    <property type="match status" value="1"/>
</dbReference>
<dbReference type="InterPro" id="IPR011703">
    <property type="entry name" value="ATPase_AAA-3"/>
</dbReference>
<dbReference type="Pfam" id="PF17863">
    <property type="entry name" value="AAA_lid_2"/>
    <property type="match status" value="1"/>
</dbReference>
<evidence type="ECO:0000259" key="1">
    <source>
        <dbReference type="Pfam" id="PF07726"/>
    </source>
</evidence>
<feature type="domain" description="ChlI/MoxR AAA lid" evidence="2">
    <location>
        <begin position="243"/>
        <end position="312"/>
    </location>
</feature>
<dbReference type="Gene3D" id="3.40.50.300">
    <property type="entry name" value="P-loop containing nucleotide triphosphate hydrolases"/>
    <property type="match status" value="1"/>
</dbReference>
<dbReference type="Gene3D" id="1.10.8.80">
    <property type="entry name" value="Magnesium chelatase subunit I, C-Terminal domain"/>
    <property type="match status" value="1"/>
</dbReference>
<dbReference type="CDD" id="cd00009">
    <property type="entry name" value="AAA"/>
    <property type="match status" value="1"/>
</dbReference>
<dbReference type="SUPFAM" id="SSF52540">
    <property type="entry name" value="P-loop containing nucleoside triphosphate hydrolases"/>
    <property type="match status" value="1"/>
</dbReference>
<dbReference type="EMBL" id="JBHSIT010000006">
    <property type="protein sequence ID" value="MFC4909790.1"/>
    <property type="molecule type" value="Genomic_DNA"/>
</dbReference>
<dbReference type="RefSeq" id="WP_378257586.1">
    <property type="nucleotide sequence ID" value="NZ_JBHSIT010000006.1"/>
</dbReference>
<evidence type="ECO:0000259" key="2">
    <source>
        <dbReference type="Pfam" id="PF17863"/>
    </source>
</evidence>
<dbReference type="PIRSF" id="PIRSF002849">
    <property type="entry name" value="AAA_ATPase_chaperone_MoxR_prd"/>
    <property type="match status" value="1"/>
</dbReference>
<dbReference type="InterPro" id="IPR027417">
    <property type="entry name" value="P-loop_NTPase"/>
</dbReference>
<organism evidence="3 4">
    <name type="scientific">Actinomadura gamaensis</name>
    <dbReference type="NCBI Taxonomy" id="1763541"/>
    <lineage>
        <taxon>Bacteria</taxon>
        <taxon>Bacillati</taxon>
        <taxon>Actinomycetota</taxon>
        <taxon>Actinomycetes</taxon>
        <taxon>Streptosporangiales</taxon>
        <taxon>Thermomonosporaceae</taxon>
        <taxon>Actinomadura</taxon>
    </lineage>
</organism>
<evidence type="ECO:0000313" key="3">
    <source>
        <dbReference type="EMBL" id="MFC4909790.1"/>
    </source>
</evidence>
<proteinExistence type="predicted"/>
<keyword evidence="4" id="KW-1185">Reference proteome</keyword>
<dbReference type="Proteomes" id="UP001595872">
    <property type="component" value="Unassembled WGS sequence"/>
</dbReference>
<name>A0ABV9U333_9ACTN</name>
<dbReference type="InterPro" id="IPR050764">
    <property type="entry name" value="CbbQ/NirQ/NorQ/GpvN"/>
</dbReference>
<evidence type="ECO:0000313" key="4">
    <source>
        <dbReference type="Proteomes" id="UP001595872"/>
    </source>
</evidence>
<dbReference type="PANTHER" id="PTHR42759">
    <property type="entry name" value="MOXR FAMILY PROTEIN"/>
    <property type="match status" value="1"/>
</dbReference>
<accession>A0ABV9U333</accession>
<dbReference type="Pfam" id="PF07726">
    <property type="entry name" value="AAA_3"/>
    <property type="match status" value="1"/>
</dbReference>
<dbReference type="InterPro" id="IPR041628">
    <property type="entry name" value="ChlI/MoxR_AAA_lid"/>
</dbReference>